<reference evidence="4 5" key="1">
    <citation type="submission" date="2019-04" db="EMBL/GenBank/DDBJ databases">
        <title>Friends and foes A comparative genomics study of 23 Aspergillus species from section Flavi.</title>
        <authorList>
            <consortium name="DOE Joint Genome Institute"/>
            <person name="Kjaerbolling I."/>
            <person name="Vesth T."/>
            <person name="Frisvad J.C."/>
            <person name="Nybo J.L."/>
            <person name="Theobald S."/>
            <person name="Kildgaard S."/>
            <person name="Isbrandt T."/>
            <person name="Kuo A."/>
            <person name="Sato A."/>
            <person name="Lyhne E.K."/>
            <person name="Kogle M.E."/>
            <person name="Wiebenga A."/>
            <person name="Kun R.S."/>
            <person name="Lubbers R.J."/>
            <person name="Makela M.R."/>
            <person name="Barry K."/>
            <person name="Chovatia M."/>
            <person name="Clum A."/>
            <person name="Daum C."/>
            <person name="Haridas S."/>
            <person name="He G."/>
            <person name="LaButti K."/>
            <person name="Lipzen A."/>
            <person name="Mondo S."/>
            <person name="Riley R."/>
            <person name="Salamov A."/>
            <person name="Simmons B.A."/>
            <person name="Magnuson J.K."/>
            <person name="Henrissat B."/>
            <person name="Mortensen U.H."/>
            <person name="Larsen T.O."/>
            <person name="Devries R.P."/>
            <person name="Grigoriev I.V."/>
            <person name="Machida M."/>
            <person name="Baker S.E."/>
            <person name="Andersen M.R."/>
        </authorList>
    </citation>
    <scope>NUCLEOTIDE SEQUENCE [LARGE SCALE GENOMIC DNA]</scope>
    <source>
        <strain evidence="4 5">CBS 117625</strain>
    </source>
</reference>
<keyword evidence="5" id="KW-1185">Reference proteome</keyword>
<dbReference type="PANTHER" id="PTHR47706:SF9">
    <property type="entry name" value="NMRA-LIKE DOMAIN-CONTAINING PROTEIN-RELATED"/>
    <property type="match status" value="1"/>
</dbReference>
<dbReference type="PANTHER" id="PTHR47706">
    <property type="entry name" value="NMRA-LIKE FAMILY PROTEIN"/>
    <property type="match status" value="1"/>
</dbReference>
<dbReference type="Gene3D" id="3.90.25.10">
    <property type="entry name" value="UDP-galactose 4-epimerase, domain 1"/>
    <property type="match status" value="1"/>
</dbReference>
<gene>
    <name evidence="4" type="ORF">BDV38DRAFT_277888</name>
</gene>
<evidence type="ECO:0000313" key="4">
    <source>
        <dbReference type="EMBL" id="KAE8143082.1"/>
    </source>
</evidence>
<evidence type="ECO:0000259" key="3">
    <source>
        <dbReference type="Pfam" id="PF05368"/>
    </source>
</evidence>
<name>A0A5N6T9U6_ASPPS</name>
<dbReference type="SUPFAM" id="SSF51735">
    <property type="entry name" value="NAD(P)-binding Rossmann-fold domains"/>
    <property type="match status" value="1"/>
</dbReference>
<protein>
    <recommendedName>
        <fullName evidence="3">NmrA-like domain-containing protein</fullName>
    </recommendedName>
</protein>
<dbReference type="CDD" id="cd05259">
    <property type="entry name" value="PCBER_SDR_a"/>
    <property type="match status" value="1"/>
</dbReference>
<proteinExistence type="predicted"/>
<accession>A0A5N6T9U6</accession>
<dbReference type="AlphaFoldDB" id="A0A5N6T9U6"/>
<dbReference type="GeneID" id="43642800"/>
<evidence type="ECO:0000313" key="5">
    <source>
        <dbReference type="Proteomes" id="UP000325672"/>
    </source>
</evidence>
<dbReference type="Gene3D" id="3.40.50.720">
    <property type="entry name" value="NAD(P)-binding Rossmann-like Domain"/>
    <property type="match status" value="2"/>
</dbReference>
<dbReference type="GO" id="GO:0016491">
    <property type="term" value="F:oxidoreductase activity"/>
    <property type="evidence" value="ECO:0007669"/>
    <property type="project" value="UniProtKB-KW"/>
</dbReference>
<feature type="domain" description="NmrA-like" evidence="3">
    <location>
        <begin position="59"/>
        <end position="218"/>
    </location>
</feature>
<organism evidence="4 5">
    <name type="scientific">Aspergillus pseudotamarii</name>
    <dbReference type="NCBI Taxonomy" id="132259"/>
    <lineage>
        <taxon>Eukaryota</taxon>
        <taxon>Fungi</taxon>
        <taxon>Dikarya</taxon>
        <taxon>Ascomycota</taxon>
        <taxon>Pezizomycotina</taxon>
        <taxon>Eurotiomycetes</taxon>
        <taxon>Eurotiomycetidae</taxon>
        <taxon>Eurotiales</taxon>
        <taxon>Aspergillaceae</taxon>
        <taxon>Aspergillus</taxon>
        <taxon>Aspergillus subgen. Circumdati</taxon>
    </lineage>
</organism>
<keyword evidence="1" id="KW-0521">NADP</keyword>
<evidence type="ECO:0000256" key="2">
    <source>
        <dbReference type="ARBA" id="ARBA00023002"/>
    </source>
</evidence>
<evidence type="ECO:0000256" key="1">
    <source>
        <dbReference type="ARBA" id="ARBA00022857"/>
    </source>
</evidence>
<dbReference type="EMBL" id="ML743553">
    <property type="protein sequence ID" value="KAE8143082.1"/>
    <property type="molecule type" value="Genomic_DNA"/>
</dbReference>
<dbReference type="InterPro" id="IPR036291">
    <property type="entry name" value="NAD(P)-bd_dom_sf"/>
</dbReference>
<dbReference type="Pfam" id="PF05368">
    <property type="entry name" value="NmrA"/>
    <property type="match status" value="1"/>
</dbReference>
<sequence length="285" mass="31041">MSAIKTVSVIGASGNIGAPTVQALLESGFQVTALTRECSTSTFPPGVNVKSVVFASLDSRLIVDACVAVGVKRFIPSEFGVADYKSGLPYPEMAGAIQGKLDLLDYLQSKSDANPAFTWTRICTGLFLEWALTVGHLRFDKAAHAAGIFDSGDEPFHVSSYPFIGKAMAAVLSRPKETANRYLVIASFTASQNKLLHVIEELYGQSWTVEHLSGTEIRKAAEKETREKGRDAGIRPYQDLLACFLYADGMGAHAKPQYTDNKLLGFEEDVEDPKETLREWLAGRI</sequence>
<dbReference type="InterPro" id="IPR008030">
    <property type="entry name" value="NmrA-like"/>
</dbReference>
<dbReference type="Proteomes" id="UP000325672">
    <property type="component" value="Unassembled WGS sequence"/>
</dbReference>
<dbReference type="RefSeq" id="XP_031919145.1">
    <property type="nucleotide sequence ID" value="XM_032058590.1"/>
</dbReference>
<dbReference type="InterPro" id="IPR051609">
    <property type="entry name" value="NmrA/Isoflavone_reductase-like"/>
</dbReference>
<dbReference type="InterPro" id="IPR045312">
    <property type="entry name" value="PCBER-like"/>
</dbReference>
<keyword evidence="2" id="KW-0560">Oxidoreductase</keyword>
<dbReference type="OrthoDB" id="9974981at2759"/>